<reference evidence="2" key="1">
    <citation type="submission" date="2021-11" db="EMBL/GenBank/DDBJ databases">
        <authorList>
            <consortium name="Genoscope - CEA"/>
            <person name="William W."/>
        </authorList>
    </citation>
    <scope>NUCLEOTIDE SEQUENCE</scope>
</reference>
<sequence length="139" mass="15795">MQPSTTQVLTAAALSCMLLLYLQRRRLPTRRAAIEIRDEATVMLVADVDYQQKRVLREVHLREVKHSASRRLEDVVRALVAEARDVGAEQATVFERPKVSVGTSVLRAVEDRWRRSRCDGAFDLRVVSFLAQAPPWLPS</sequence>
<keyword evidence="1" id="KW-1133">Transmembrane helix</keyword>
<evidence type="ECO:0000313" key="2">
    <source>
        <dbReference type="EMBL" id="CAH0379174.1"/>
    </source>
</evidence>
<name>A0A8J2SZU5_9STRA</name>
<protein>
    <submittedName>
        <fullName evidence="2">Uncharacterized protein</fullName>
    </submittedName>
</protein>
<keyword evidence="1" id="KW-0812">Transmembrane</keyword>
<dbReference type="AlphaFoldDB" id="A0A8J2SZU5"/>
<accession>A0A8J2SZU5</accession>
<feature type="transmembrane region" description="Helical" evidence="1">
    <location>
        <begin position="6"/>
        <end position="22"/>
    </location>
</feature>
<gene>
    <name evidence="2" type="ORF">PECAL_6P07760</name>
</gene>
<organism evidence="2 3">
    <name type="scientific">Pelagomonas calceolata</name>
    <dbReference type="NCBI Taxonomy" id="35677"/>
    <lineage>
        <taxon>Eukaryota</taxon>
        <taxon>Sar</taxon>
        <taxon>Stramenopiles</taxon>
        <taxon>Ochrophyta</taxon>
        <taxon>Pelagophyceae</taxon>
        <taxon>Pelagomonadales</taxon>
        <taxon>Pelagomonadaceae</taxon>
        <taxon>Pelagomonas</taxon>
    </lineage>
</organism>
<keyword evidence="3" id="KW-1185">Reference proteome</keyword>
<dbReference type="EMBL" id="CAKKNE010000006">
    <property type="protein sequence ID" value="CAH0379174.1"/>
    <property type="molecule type" value="Genomic_DNA"/>
</dbReference>
<keyword evidence="1" id="KW-0472">Membrane</keyword>
<proteinExistence type="predicted"/>
<evidence type="ECO:0000256" key="1">
    <source>
        <dbReference type="SAM" id="Phobius"/>
    </source>
</evidence>
<evidence type="ECO:0000313" key="3">
    <source>
        <dbReference type="Proteomes" id="UP000789595"/>
    </source>
</evidence>
<comment type="caution">
    <text evidence="2">The sequence shown here is derived from an EMBL/GenBank/DDBJ whole genome shotgun (WGS) entry which is preliminary data.</text>
</comment>
<dbReference type="Proteomes" id="UP000789595">
    <property type="component" value="Unassembled WGS sequence"/>
</dbReference>